<feature type="compositionally biased region" description="Low complexity" evidence="1">
    <location>
        <begin position="1319"/>
        <end position="1333"/>
    </location>
</feature>
<name>A0A812VKC1_9DINO</name>
<sequence>MAALQDVVYLNCVGPEGAIPLCGWVVSIAGSDTVIAAASGILKGVEQVVQGKHSDYKIDFIKVPSDSVTISCPSIWGGPKPRDLPPLKACLEAWKKIEKAELPSSEAELPLPSRAQRPRGSLRAGMKGLRGLFNEDDDDEEEDTDDEEEFTKRRATSRMQPPGASGSRASSSKKDEGQGLGTGDLKKALMRGLAEGQTPSDLMPIMMMSMLLDKDKKEKRSRHSGRDGKDLSLFGGSDSEESGGEDAFQGKGMRAVATLHKLHEQIRRRPRKICEIFEHEVVQELGVIKGQSWTLKDYVKKQPWGKFKGMYRCALMDVEVYEQLRNGDPQIAAAQIVQNLKAKIQSVLQGGDWSTAWLLTGLPDPLSKREWAGSKEEMAIISGYVDALHRLKKRVKDNQAAAEEDEGEGQGAQGILPERGAGANIPLFPCVLPYPEAILTDGVSLDPEGCRRWFARAFVNTFVAWGNFVTLGCPAEGGSGYEPRVAYLCREEARVMADELLGEVDEFVSLDLALGFRKGSFNGVAGVCYEGGYAGTGRAGGPGQMDIAVACHRVPPEEENELARKLVAHGMAIPVPERELPHDSRGHLHVGGLFCVAKNEKEDRLIYDRRPENSKMSKLTWARLPSGACFTRMLLGENEYLRGSGDDLRNYYYMLSLPPNWVKFNSVGRRMSRQVLDELGYDSEVDHRLCFKVLGMGDINGCDIAQATHECILREHGVLDRSTQLVYGEHVPQGPLWEGAYLDDLLITLRCRVPGRVPLDGSFRPPAAQASDADAKQVAAAEKAYKEARLQRAEHKAFRFETSFKAWGAHVDGIIGKVGVPIEIRRQVWVLLAKIVAGGWCNKDTLRRVLGCLAYIFQYRRELYCLQHHIYKYVQGMPDEQWCRLPRHILDELRSFALHLPFALWDMRRKLNSTLISTDATPTSGGSVACNMPPELAKELWRQSEIKGEAVRLDRGIGPDLSWDLPKDPSIFASTVAESMDWRVTGSYSFRQTSHVNLQELRALRREVIRMARARQHRNSVVVALNDSRVVCGCVAKGRSSSYKLNGMLRGLLPHLVLGKITLAVLWVETSNNYADHPSRFRELPPPRLPPPWLQRLGVCASARMTGIELSAGGSSVTRAHIEAGLHMAEPIDITCDFDAPSPWIEQWFELGVVDWVWIAPSFAAPPHHRLHHRGCRCSWEEHGVVQDAEDSIDPRWCRIVEFVERILCIGGFFFLVCPRDTGVWLSAEFQRLLNREAVKVHRVDWHYLHEALTVQVETQSRPALEDAEADHWTVVAESPRAATRESPSPPRASRASETEQASASSTGPQPPLLRRTEAQANSGARARAAATREPGGCRPTVREQLENVKGSSVAYREDLRTYIILANPKQPHRLGWVQGPAGVVWPQLEATLPNGRLYGSAVRLRRVNGLEEARELWNKCHPGKPMPQLQL</sequence>
<comment type="caution">
    <text evidence="2">The sequence shown here is derived from an EMBL/GenBank/DDBJ whole genome shotgun (WGS) entry which is preliminary data.</text>
</comment>
<proteinExistence type="predicted"/>
<feature type="region of interest" description="Disordered" evidence="1">
    <location>
        <begin position="215"/>
        <end position="248"/>
    </location>
</feature>
<dbReference type="Proteomes" id="UP000601435">
    <property type="component" value="Unassembled WGS sequence"/>
</dbReference>
<feature type="compositionally biased region" description="Acidic residues" evidence="1">
    <location>
        <begin position="134"/>
        <end position="149"/>
    </location>
</feature>
<gene>
    <name evidence="2" type="ORF">SNEC2469_LOCUS17673</name>
</gene>
<dbReference type="EMBL" id="CAJNJA010029388">
    <property type="protein sequence ID" value="CAE7626302.1"/>
    <property type="molecule type" value="Genomic_DNA"/>
</dbReference>
<reference evidence="2" key="1">
    <citation type="submission" date="2021-02" db="EMBL/GenBank/DDBJ databases">
        <authorList>
            <person name="Dougan E. K."/>
            <person name="Rhodes N."/>
            <person name="Thang M."/>
            <person name="Chan C."/>
        </authorList>
    </citation>
    <scope>NUCLEOTIDE SEQUENCE</scope>
</reference>
<accession>A0A812VKC1</accession>
<feature type="region of interest" description="Disordered" evidence="1">
    <location>
        <begin position="102"/>
        <end position="183"/>
    </location>
</feature>
<evidence type="ECO:0000313" key="3">
    <source>
        <dbReference type="Proteomes" id="UP000601435"/>
    </source>
</evidence>
<evidence type="ECO:0000313" key="2">
    <source>
        <dbReference type="EMBL" id="CAE7626302.1"/>
    </source>
</evidence>
<keyword evidence="3" id="KW-1185">Reference proteome</keyword>
<feature type="compositionally biased region" description="Low complexity" evidence="1">
    <location>
        <begin position="161"/>
        <end position="170"/>
    </location>
</feature>
<feature type="region of interest" description="Disordered" evidence="1">
    <location>
        <begin position="1278"/>
        <end position="1342"/>
    </location>
</feature>
<evidence type="ECO:0000256" key="1">
    <source>
        <dbReference type="SAM" id="MobiDB-lite"/>
    </source>
</evidence>
<feature type="compositionally biased region" description="Basic and acidic residues" evidence="1">
    <location>
        <begin position="215"/>
        <end position="230"/>
    </location>
</feature>
<dbReference type="OrthoDB" id="440410at2759"/>
<protein>
    <submittedName>
        <fullName evidence="2">Uncharacterized protein</fullName>
    </submittedName>
</protein>
<feature type="compositionally biased region" description="Low complexity" evidence="1">
    <location>
        <begin position="1279"/>
        <end position="1307"/>
    </location>
</feature>
<organism evidence="2 3">
    <name type="scientific">Symbiodinium necroappetens</name>
    <dbReference type="NCBI Taxonomy" id="1628268"/>
    <lineage>
        <taxon>Eukaryota</taxon>
        <taxon>Sar</taxon>
        <taxon>Alveolata</taxon>
        <taxon>Dinophyceae</taxon>
        <taxon>Suessiales</taxon>
        <taxon>Symbiodiniaceae</taxon>
        <taxon>Symbiodinium</taxon>
    </lineage>
</organism>